<dbReference type="AlphaFoldDB" id="A0A1Q8QMM1"/>
<comment type="caution">
    <text evidence="1">The sequence shown here is derived from an EMBL/GenBank/DDBJ whole genome shotgun (WGS) entry which is preliminary data.</text>
</comment>
<dbReference type="STRING" id="1888891.DSOL_4031"/>
<sequence>MTIHPAKMVMIWDKRIELVRKRILSLRQRGFNTNDEDVQALYERLKFFQECRRYALKDLAWEDV</sequence>
<dbReference type="RefSeq" id="WP_075366440.1">
    <property type="nucleotide sequence ID" value="NZ_MLBF01000042.1"/>
</dbReference>
<evidence type="ECO:0000313" key="1">
    <source>
        <dbReference type="EMBL" id="OLN28518.1"/>
    </source>
</evidence>
<gene>
    <name evidence="1" type="ORF">DSOL_4031</name>
</gene>
<keyword evidence="2" id="KW-1185">Reference proteome</keyword>
<dbReference type="OrthoDB" id="9878853at2"/>
<reference evidence="1 2" key="1">
    <citation type="submission" date="2016-09" db="EMBL/GenBank/DDBJ databases">
        <title>Complete genome of Desulfosporosinus sp. OL.</title>
        <authorList>
            <person name="Mardanov A."/>
            <person name="Beletsky A."/>
            <person name="Panova A."/>
            <person name="Karnachuk O."/>
            <person name="Ravin N."/>
        </authorList>
    </citation>
    <scope>NUCLEOTIDE SEQUENCE [LARGE SCALE GENOMIC DNA]</scope>
    <source>
        <strain evidence="1 2">OL</strain>
    </source>
</reference>
<accession>A0A1Q8QMM1</accession>
<protein>
    <submittedName>
        <fullName evidence="1">Uncharacterized protein</fullName>
    </submittedName>
</protein>
<organism evidence="1 2">
    <name type="scientific">Desulfosporosinus metallidurans</name>
    <dbReference type="NCBI Taxonomy" id="1888891"/>
    <lineage>
        <taxon>Bacteria</taxon>
        <taxon>Bacillati</taxon>
        <taxon>Bacillota</taxon>
        <taxon>Clostridia</taxon>
        <taxon>Eubacteriales</taxon>
        <taxon>Desulfitobacteriaceae</taxon>
        <taxon>Desulfosporosinus</taxon>
    </lineage>
</organism>
<dbReference type="Proteomes" id="UP000186102">
    <property type="component" value="Unassembled WGS sequence"/>
</dbReference>
<name>A0A1Q8QMM1_9FIRM</name>
<proteinExistence type="predicted"/>
<evidence type="ECO:0000313" key="2">
    <source>
        <dbReference type="Proteomes" id="UP000186102"/>
    </source>
</evidence>
<dbReference type="EMBL" id="MLBF01000042">
    <property type="protein sequence ID" value="OLN28518.1"/>
    <property type="molecule type" value="Genomic_DNA"/>
</dbReference>